<dbReference type="InterPro" id="IPR032675">
    <property type="entry name" value="LRR_dom_sf"/>
</dbReference>
<evidence type="ECO:0000256" key="4">
    <source>
        <dbReference type="ARBA" id="ARBA00022801"/>
    </source>
</evidence>
<dbReference type="Pfam" id="PF23282">
    <property type="entry name" value="WHD_ROQ1"/>
    <property type="match status" value="1"/>
</dbReference>
<dbReference type="GO" id="GO:0006952">
    <property type="term" value="P:defense response"/>
    <property type="evidence" value="ECO:0007669"/>
    <property type="project" value="InterPro"/>
</dbReference>
<dbReference type="InterPro" id="IPR045344">
    <property type="entry name" value="C-JID"/>
</dbReference>
<dbReference type="STRING" id="3818.A0A444ZMP4"/>
<evidence type="ECO:0000256" key="8">
    <source>
        <dbReference type="SAM" id="MobiDB-lite"/>
    </source>
</evidence>
<dbReference type="InterPro" id="IPR042197">
    <property type="entry name" value="Apaf_helical"/>
</dbReference>
<dbReference type="PROSITE" id="PS50104">
    <property type="entry name" value="TIR"/>
    <property type="match status" value="1"/>
</dbReference>
<dbReference type="PRINTS" id="PR00364">
    <property type="entry name" value="DISEASERSIST"/>
</dbReference>
<dbReference type="PANTHER" id="PTHR11017">
    <property type="entry name" value="LEUCINE-RICH REPEAT-CONTAINING PROTEIN"/>
    <property type="match status" value="1"/>
</dbReference>
<proteinExistence type="predicted"/>
<dbReference type="AlphaFoldDB" id="A0A444ZMP4"/>
<keyword evidence="2" id="KW-0433">Leucine-rich repeat</keyword>
<evidence type="ECO:0000256" key="1">
    <source>
        <dbReference type="ARBA" id="ARBA00011982"/>
    </source>
</evidence>
<name>A0A444ZMP4_ARAHY</name>
<dbReference type="InterPro" id="IPR035897">
    <property type="entry name" value="Toll_tir_struct_dom_sf"/>
</dbReference>
<evidence type="ECO:0000259" key="9">
    <source>
        <dbReference type="PROSITE" id="PS50104"/>
    </source>
</evidence>
<dbReference type="PANTHER" id="PTHR11017:SF559">
    <property type="entry name" value="DISEASE RESISTANCE PROTEIN CHL1"/>
    <property type="match status" value="1"/>
</dbReference>
<evidence type="ECO:0000256" key="6">
    <source>
        <dbReference type="ARBA" id="ARBA00023027"/>
    </source>
</evidence>
<evidence type="ECO:0000256" key="2">
    <source>
        <dbReference type="ARBA" id="ARBA00022614"/>
    </source>
</evidence>
<dbReference type="GO" id="GO:0061809">
    <property type="term" value="F:NAD+ nucleosidase activity, cyclic ADP-ribose generating"/>
    <property type="evidence" value="ECO:0007669"/>
    <property type="project" value="UniProtKB-EC"/>
</dbReference>
<dbReference type="InterPro" id="IPR002182">
    <property type="entry name" value="NB-ARC"/>
</dbReference>
<dbReference type="Pfam" id="PF01582">
    <property type="entry name" value="TIR"/>
    <property type="match status" value="1"/>
</dbReference>
<dbReference type="GO" id="GO:0043531">
    <property type="term" value="F:ADP binding"/>
    <property type="evidence" value="ECO:0007669"/>
    <property type="project" value="InterPro"/>
</dbReference>
<dbReference type="Gene3D" id="1.10.8.430">
    <property type="entry name" value="Helical domain of apoptotic protease-activating factors"/>
    <property type="match status" value="1"/>
</dbReference>
<keyword evidence="4" id="KW-0378">Hydrolase</keyword>
<keyword evidence="11" id="KW-1185">Reference proteome</keyword>
<evidence type="ECO:0000256" key="5">
    <source>
        <dbReference type="ARBA" id="ARBA00022821"/>
    </source>
</evidence>
<evidence type="ECO:0000313" key="10">
    <source>
        <dbReference type="EMBL" id="RYR15424.1"/>
    </source>
</evidence>
<keyword evidence="3" id="KW-0677">Repeat</keyword>
<dbReference type="SMART" id="SM00255">
    <property type="entry name" value="TIR"/>
    <property type="match status" value="1"/>
</dbReference>
<dbReference type="EMBL" id="SDMP01000014">
    <property type="protein sequence ID" value="RYR15424.1"/>
    <property type="molecule type" value="Genomic_DNA"/>
</dbReference>
<dbReference type="Gene3D" id="3.40.50.10140">
    <property type="entry name" value="Toll/interleukin-1 receptor homology (TIR) domain"/>
    <property type="match status" value="1"/>
</dbReference>
<dbReference type="FunFam" id="3.40.50.10140:FF:000007">
    <property type="entry name" value="Disease resistance protein (TIR-NBS-LRR class)"/>
    <property type="match status" value="1"/>
</dbReference>
<dbReference type="Pfam" id="PF00931">
    <property type="entry name" value="NB-ARC"/>
    <property type="match status" value="1"/>
</dbReference>
<feature type="domain" description="TIR" evidence="9">
    <location>
        <begin position="19"/>
        <end position="183"/>
    </location>
</feature>
<evidence type="ECO:0000256" key="3">
    <source>
        <dbReference type="ARBA" id="ARBA00022737"/>
    </source>
</evidence>
<dbReference type="InterPro" id="IPR027417">
    <property type="entry name" value="P-loop_NTPase"/>
</dbReference>
<dbReference type="EC" id="3.2.2.6" evidence="1"/>
<dbReference type="Pfam" id="PF20160">
    <property type="entry name" value="C-JID"/>
    <property type="match status" value="1"/>
</dbReference>
<dbReference type="InterPro" id="IPR058546">
    <property type="entry name" value="RPS4B/Roq1-like_LRR"/>
</dbReference>
<protein>
    <recommendedName>
        <fullName evidence="1">ADP-ribosyl cyclase/cyclic ADP-ribose hydrolase</fullName>
        <ecNumber evidence="1">3.2.2.6</ecNumber>
    </recommendedName>
</protein>
<dbReference type="Gene3D" id="3.40.50.300">
    <property type="entry name" value="P-loop containing nucleotide triphosphate hydrolases"/>
    <property type="match status" value="1"/>
</dbReference>
<keyword evidence="5" id="KW-0611">Plant defense</keyword>
<comment type="catalytic activity">
    <reaction evidence="7">
        <text>NAD(+) + H2O = ADP-D-ribose + nicotinamide + H(+)</text>
        <dbReference type="Rhea" id="RHEA:16301"/>
        <dbReference type="ChEBI" id="CHEBI:15377"/>
        <dbReference type="ChEBI" id="CHEBI:15378"/>
        <dbReference type="ChEBI" id="CHEBI:17154"/>
        <dbReference type="ChEBI" id="CHEBI:57540"/>
        <dbReference type="ChEBI" id="CHEBI:57967"/>
        <dbReference type="EC" id="3.2.2.6"/>
    </reaction>
    <physiologicalReaction direction="left-to-right" evidence="7">
        <dbReference type="Rhea" id="RHEA:16302"/>
    </physiologicalReaction>
</comment>
<keyword evidence="6" id="KW-0520">NAD</keyword>
<dbReference type="Proteomes" id="UP000289738">
    <property type="component" value="Chromosome B04"/>
</dbReference>
<evidence type="ECO:0000256" key="7">
    <source>
        <dbReference type="ARBA" id="ARBA00047304"/>
    </source>
</evidence>
<dbReference type="SUPFAM" id="SSF52200">
    <property type="entry name" value="Toll/Interleukin receptor TIR domain"/>
    <property type="match status" value="1"/>
</dbReference>
<comment type="caution">
    <text evidence="10">The sequence shown here is derived from an EMBL/GenBank/DDBJ whole genome shotgun (WGS) entry which is preliminary data.</text>
</comment>
<evidence type="ECO:0000313" key="11">
    <source>
        <dbReference type="Proteomes" id="UP000289738"/>
    </source>
</evidence>
<dbReference type="GO" id="GO:0007165">
    <property type="term" value="P:signal transduction"/>
    <property type="evidence" value="ECO:0007669"/>
    <property type="project" value="InterPro"/>
</dbReference>
<dbReference type="SUPFAM" id="SSF52540">
    <property type="entry name" value="P-loop containing nucleoside triphosphate hydrolases"/>
    <property type="match status" value="1"/>
</dbReference>
<sequence>MASASSSTSIPLPPPSRSCTYHVFLSFRGKDTRTGFTGHLYAALNRKGITTYKDDQNLRKGDVISKELLKAIEESMFAVIVFSPDYASSSWCLDELQKIMECNNKVGQQIVPVFYDVEPCDVRHQIGTFHEAFKKHEQRYNREKIKRWRDALTEVAAHSGWTSKNQDEAVLVENIAQHIFEILIPKLPSSMKNLVGINSRVEQVITLIGLGLNDVRFIGIWGMGGIGKTTIARVVFETIRSRFEVTCFLADVREQCEKKDITDIQKQLLDQMNISSNAVYNKYEGRKIIQNSLRLKKVLLVVDDVNHEKQLEDLAGEQDWFGPGSRIIITTRDVEVLKGPEVHETYKVEGLVKSEALNLFCLKAFKQEEPTEGFLDLSEEVVKYSGGLPLALKVLGSYLYGRPTIAVWYSAIERIKKTSHSEIIDVLKISYEGLEDTEKDIFLDIACFFKGYEKNYVTEKLKRCGHDAEIGIDILINRSLITIDEYDDDDYYWLGMHDLLEEMGKQIVVQESPNDACNRSRLWCLEDLEFVLTQKEKTKAAHGIVLRKEYSETEVNQRDLSLSKMCQLKLLILDGVRAPILSDIPCTLKVFRWFSCPLKTLPLTDHQRYELVEIDLSCSEIVELWDGKKILEKLEHLDLSKCMQLKQTPDLSGAPNLKTLNLSACVELDYIHQSLAHHKRLVELDLSECGSLETLGDKLEMSSLEILNLTWCSSLRRLPDLSGAPNLKKLNLRECKMLDYIHPSLAHHKRLVELNLRGCDRLKTLGDKLEMSSLEKLYLEWCTSLRRLPDLSGAPNLKKLNLWKCKKLNYIHPSLAHHERIVELDLRECWSLETLGDKLEMSSLEKLDLSWCSSLRRLPEFGECMKQLWILILIRTGIEELPPTLGNLAGVSELNLSGCDKITGLLLSLGCFVGLKKLVLGGLPDKTDGLESLTVRADYDNCDSSSLSSLTLSSDIGSSREEATLSYDIVHLASLTELDLSQNWFLRVPISIHQLPRLTCLKLRGCSELEVLPELPSSLRKLDAQGCDSLDASNVDDVISKACCGFAESASQDREDFLQMLIPRKEIPAWFEHQEEDDGVSVSFPQNCTSIETIALALCFLIEIEEDADEKMLSVICNGKEFINESLDVFDGSDNLFIVCVKGYYFSKLLCQHNRFQLLYRDNDYLDIRVQRCGARWVTKQDVEGFKKTKSKTGKRKASLELNMDMIPHSSTSRNKMLVVAPPLYEQGEERATTAEGPIHHLASRKSSDPPPFASQFS</sequence>
<feature type="region of interest" description="Disordered" evidence="8">
    <location>
        <begin position="1229"/>
        <end position="1258"/>
    </location>
</feature>
<dbReference type="Gene3D" id="3.80.10.10">
    <property type="entry name" value="Ribonuclease Inhibitor"/>
    <property type="match status" value="3"/>
</dbReference>
<dbReference type="SUPFAM" id="SSF52058">
    <property type="entry name" value="L domain-like"/>
    <property type="match status" value="2"/>
</dbReference>
<accession>A0A444ZMP4</accession>
<dbReference type="InterPro" id="IPR058192">
    <property type="entry name" value="WHD_ROQ1-like"/>
</dbReference>
<organism evidence="10 11">
    <name type="scientific">Arachis hypogaea</name>
    <name type="common">Peanut</name>
    <dbReference type="NCBI Taxonomy" id="3818"/>
    <lineage>
        <taxon>Eukaryota</taxon>
        <taxon>Viridiplantae</taxon>
        <taxon>Streptophyta</taxon>
        <taxon>Embryophyta</taxon>
        <taxon>Tracheophyta</taxon>
        <taxon>Spermatophyta</taxon>
        <taxon>Magnoliopsida</taxon>
        <taxon>eudicotyledons</taxon>
        <taxon>Gunneridae</taxon>
        <taxon>Pentapetalae</taxon>
        <taxon>rosids</taxon>
        <taxon>fabids</taxon>
        <taxon>Fabales</taxon>
        <taxon>Fabaceae</taxon>
        <taxon>Papilionoideae</taxon>
        <taxon>50 kb inversion clade</taxon>
        <taxon>dalbergioids sensu lato</taxon>
        <taxon>Dalbergieae</taxon>
        <taxon>Pterocarpus clade</taxon>
        <taxon>Arachis</taxon>
    </lineage>
</organism>
<dbReference type="InterPro" id="IPR044974">
    <property type="entry name" value="Disease_R_plants"/>
</dbReference>
<gene>
    <name evidence="10" type="ORF">Ahy_B04g072176</name>
</gene>
<reference evidence="10 11" key="1">
    <citation type="submission" date="2019-01" db="EMBL/GenBank/DDBJ databases">
        <title>Sequencing of cultivated peanut Arachis hypogaea provides insights into genome evolution and oil improvement.</title>
        <authorList>
            <person name="Chen X."/>
        </authorList>
    </citation>
    <scope>NUCLEOTIDE SEQUENCE [LARGE SCALE GENOMIC DNA]</scope>
    <source>
        <strain evidence="11">cv. Fuhuasheng</strain>
        <tissue evidence="10">Leaves</tissue>
    </source>
</reference>
<feature type="compositionally biased region" description="Pro residues" evidence="8">
    <location>
        <begin position="1249"/>
        <end position="1258"/>
    </location>
</feature>
<dbReference type="Pfam" id="PF23286">
    <property type="entry name" value="LRR_13"/>
    <property type="match status" value="1"/>
</dbReference>
<dbReference type="InterPro" id="IPR000157">
    <property type="entry name" value="TIR_dom"/>
</dbReference>